<dbReference type="AlphaFoldDB" id="A0A2M7BQ77"/>
<dbReference type="EMBL" id="PEVB01000046">
    <property type="protein sequence ID" value="PIV07597.1"/>
    <property type="molecule type" value="Genomic_DNA"/>
</dbReference>
<dbReference type="Proteomes" id="UP000229191">
    <property type="component" value="Unassembled WGS sequence"/>
</dbReference>
<protein>
    <submittedName>
        <fullName evidence="1">Uncharacterized protein</fullName>
    </submittedName>
</protein>
<sequence>MAQEATVAPTTVHTLINQYTQDYNFQVAEYQKRYIDYVDKKEVYTKYRTVSTEKDKITATKTALFSRNSMIKAYLITLRVSLDEFKKQNLTSTEKTQIELSRWEDWCAEQNLIIPNLNNQVDITNWLDTFKEKYVLIQQVIYTALTQNQINQRLEILDLTKTLANDIKKDSKTGTMLNDWLSALPIKSDLVMSSLKTTTDLTQVKQLSGRFSNFYEEAKIELNRTNIYLTNMLSDLRAVAIKLNQ</sequence>
<comment type="caution">
    <text evidence="1">The sequence shown here is derived from an EMBL/GenBank/DDBJ whole genome shotgun (WGS) entry which is preliminary data.</text>
</comment>
<evidence type="ECO:0000313" key="1">
    <source>
        <dbReference type="EMBL" id="PIV07597.1"/>
    </source>
</evidence>
<organism evidence="1 2">
    <name type="scientific">Candidatus Shapirobacteria bacterium CG03_land_8_20_14_0_80_35_14</name>
    <dbReference type="NCBI Taxonomy" id="1974878"/>
    <lineage>
        <taxon>Bacteria</taxon>
        <taxon>Candidatus Shapironibacteriota</taxon>
    </lineage>
</organism>
<accession>A0A2M7BQ77</accession>
<evidence type="ECO:0000313" key="2">
    <source>
        <dbReference type="Proteomes" id="UP000229191"/>
    </source>
</evidence>
<proteinExistence type="predicted"/>
<name>A0A2M7BQ77_9BACT</name>
<gene>
    <name evidence="1" type="ORF">COS53_01590</name>
</gene>
<reference evidence="2" key="1">
    <citation type="submission" date="2017-09" db="EMBL/GenBank/DDBJ databases">
        <title>Depth-based differentiation of microbial function through sediment-hosted aquifers and enrichment of novel symbionts in the deep terrestrial subsurface.</title>
        <authorList>
            <person name="Probst A.J."/>
            <person name="Ladd B."/>
            <person name="Jarett J.K."/>
            <person name="Geller-Mcgrath D.E."/>
            <person name="Sieber C.M.K."/>
            <person name="Emerson J.B."/>
            <person name="Anantharaman K."/>
            <person name="Thomas B.C."/>
            <person name="Malmstrom R."/>
            <person name="Stieglmeier M."/>
            <person name="Klingl A."/>
            <person name="Woyke T."/>
            <person name="Ryan C.M."/>
            <person name="Banfield J.F."/>
        </authorList>
    </citation>
    <scope>NUCLEOTIDE SEQUENCE [LARGE SCALE GENOMIC DNA]</scope>
</reference>